<dbReference type="InterPro" id="IPR058408">
    <property type="entry name" value="DUF8095"/>
</dbReference>
<dbReference type="Pfam" id="PF26367">
    <property type="entry name" value="DUF8095"/>
    <property type="match status" value="1"/>
</dbReference>
<protein>
    <recommendedName>
        <fullName evidence="2">DUF8095 domain-containing protein</fullName>
    </recommendedName>
</protein>
<dbReference type="EMBL" id="QENU01000007">
    <property type="protein sequence ID" value="PVX38870.1"/>
    <property type="molecule type" value="Genomic_DNA"/>
</dbReference>
<name>A0A2U0T5I4_9PAST</name>
<feature type="domain" description="DUF8095" evidence="2">
    <location>
        <begin position="94"/>
        <end position="231"/>
    </location>
</feature>
<feature type="signal peptide" evidence="1">
    <location>
        <begin position="1"/>
        <end position="21"/>
    </location>
</feature>
<keyword evidence="4" id="KW-1185">Reference proteome</keyword>
<dbReference type="RefSeq" id="WP_133241336.1">
    <property type="nucleotide sequence ID" value="NZ_QENU01000007.1"/>
</dbReference>
<accession>A0A2U0T5I4</accession>
<evidence type="ECO:0000256" key="1">
    <source>
        <dbReference type="SAM" id="SignalP"/>
    </source>
</evidence>
<dbReference type="OrthoDB" id="5677005at2"/>
<feature type="chain" id="PRO_5015408906" description="DUF8095 domain-containing protein" evidence="1">
    <location>
        <begin position="22"/>
        <end position="234"/>
    </location>
</feature>
<evidence type="ECO:0000259" key="2">
    <source>
        <dbReference type="Pfam" id="PF26367"/>
    </source>
</evidence>
<reference evidence="3 4" key="1">
    <citation type="submission" date="2018-05" db="EMBL/GenBank/DDBJ databases">
        <title>Genomic Encyclopedia of Type Strains, Phase IV (KMG-IV): sequencing the most valuable type-strain genomes for metagenomic binning, comparative biology and taxonomic classification.</title>
        <authorList>
            <person name="Goeker M."/>
        </authorList>
    </citation>
    <scope>NUCLEOTIDE SEQUENCE [LARGE SCALE GENOMIC DNA]</scope>
    <source>
        <strain evidence="3 4">DSM 22999</strain>
    </source>
</reference>
<evidence type="ECO:0000313" key="3">
    <source>
        <dbReference type="EMBL" id="PVX38870.1"/>
    </source>
</evidence>
<gene>
    <name evidence="3" type="ORF">C8D76_10793</name>
</gene>
<proteinExistence type="predicted"/>
<sequence length="234" mass="26713">MMKLRKLIKISLILTALSGCATHSDVVEWRPYKDIDGSIQHISFLEWETWATVDGKQQKSRSVEVSKAENFGDTKVRQPLGNLQALRTAENDFMGVLFIHNAKGLDIYDKENIQTLAKAKSFEFYEFGRFRLTHAKFSAPKGICQDFNRKTGVNLLMTTNYYPENSFTDFYTALINVNLQRNNAPREIGYTPSFTGNDKNLQQQIHQQEQQNGKGLAIANIKEKASILFNIICH</sequence>
<comment type="caution">
    <text evidence="3">The sequence shown here is derived from an EMBL/GenBank/DDBJ whole genome shotgun (WGS) entry which is preliminary data.</text>
</comment>
<evidence type="ECO:0000313" key="4">
    <source>
        <dbReference type="Proteomes" id="UP000245909"/>
    </source>
</evidence>
<dbReference type="PROSITE" id="PS51257">
    <property type="entry name" value="PROKAR_LIPOPROTEIN"/>
    <property type="match status" value="1"/>
</dbReference>
<dbReference type="Proteomes" id="UP000245909">
    <property type="component" value="Unassembled WGS sequence"/>
</dbReference>
<keyword evidence="1" id="KW-0732">Signal</keyword>
<organism evidence="3 4">
    <name type="scientific">Alitibacter langaaensis DSM 22999</name>
    <dbReference type="NCBI Taxonomy" id="1122935"/>
    <lineage>
        <taxon>Bacteria</taxon>
        <taxon>Pseudomonadati</taxon>
        <taxon>Pseudomonadota</taxon>
        <taxon>Gammaproteobacteria</taxon>
        <taxon>Pasteurellales</taxon>
        <taxon>Pasteurellaceae</taxon>
        <taxon>Alitibacter</taxon>
    </lineage>
</organism>
<dbReference type="AlphaFoldDB" id="A0A2U0T5I4"/>